<feature type="transmembrane region" description="Helical" evidence="6">
    <location>
        <begin position="351"/>
        <end position="373"/>
    </location>
</feature>
<feature type="transmembrane region" description="Helical" evidence="6">
    <location>
        <begin position="275"/>
        <end position="299"/>
    </location>
</feature>
<dbReference type="Pfam" id="PF13520">
    <property type="entry name" value="AA_permease_2"/>
    <property type="match status" value="1"/>
</dbReference>
<dbReference type="Gene3D" id="1.20.1740.10">
    <property type="entry name" value="Amino acid/polyamine transporter I"/>
    <property type="match status" value="1"/>
</dbReference>
<accession>A0A381QYX8</accession>
<feature type="transmembrane region" description="Helical" evidence="6">
    <location>
        <begin position="150"/>
        <end position="171"/>
    </location>
</feature>
<evidence type="ECO:0000256" key="2">
    <source>
        <dbReference type="ARBA" id="ARBA00022475"/>
    </source>
</evidence>
<evidence type="ECO:0000256" key="1">
    <source>
        <dbReference type="ARBA" id="ARBA00004651"/>
    </source>
</evidence>
<keyword evidence="2" id="KW-1003">Cell membrane</keyword>
<dbReference type="PIRSF" id="PIRSF006060">
    <property type="entry name" value="AA_transporter"/>
    <property type="match status" value="1"/>
</dbReference>
<dbReference type="GO" id="GO:0005886">
    <property type="term" value="C:plasma membrane"/>
    <property type="evidence" value="ECO:0007669"/>
    <property type="project" value="UniProtKB-SubCell"/>
</dbReference>
<feature type="transmembrane region" description="Helical" evidence="6">
    <location>
        <begin position="9"/>
        <end position="29"/>
    </location>
</feature>
<evidence type="ECO:0000256" key="4">
    <source>
        <dbReference type="ARBA" id="ARBA00022989"/>
    </source>
</evidence>
<keyword evidence="3 6" id="KW-0812">Transmembrane</keyword>
<name>A0A381QYX8_9ZZZZ</name>
<dbReference type="PANTHER" id="PTHR42770:SF18">
    <property type="entry name" value="ARGININE_AGMATINE ANTIPORTER"/>
    <property type="match status" value="1"/>
</dbReference>
<dbReference type="PANTHER" id="PTHR42770">
    <property type="entry name" value="AMINO ACID TRANSPORTER-RELATED"/>
    <property type="match status" value="1"/>
</dbReference>
<evidence type="ECO:0000313" key="7">
    <source>
        <dbReference type="EMBL" id="SUZ83768.1"/>
    </source>
</evidence>
<feature type="transmembrane region" description="Helical" evidence="6">
    <location>
        <begin position="41"/>
        <end position="62"/>
    </location>
</feature>
<comment type="subcellular location">
    <subcellularLocation>
        <location evidence="1">Cell membrane</location>
        <topology evidence="1">Multi-pass membrane protein</topology>
    </subcellularLocation>
</comment>
<proteinExistence type="predicted"/>
<dbReference type="AlphaFoldDB" id="A0A381QYX8"/>
<evidence type="ECO:0000256" key="5">
    <source>
        <dbReference type="ARBA" id="ARBA00023136"/>
    </source>
</evidence>
<dbReference type="InterPro" id="IPR002293">
    <property type="entry name" value="AA/rel_permease1"/>
</dbReference>
<evidence type="ECO:0008006" key="8">
    <source>
        <dbReference type="Google" id="ProtNLM"/>
    </source>
</evidence>
<feature type="transmembrane region" description="Helical" evidence="6">
    <location>
        <begin position="191"/>
        <end position="214"/>
    </location>
</feature>
<feature type="transmembrane region" description="Helical" evidence="6">
    <location>
        <begin position="410"/>
        <end position="428"/>
    </location>
</feature>
<dbReference type="InterPro" id="IPR050367">
    <property type="entry name" value="APC_superfamily"/>
</dbReference>
<dbReference type="EMBL" id="UINC01001566">
    <property type="protein sequence ID" value="SUZ83768.1"/>
    <property type="molecule type" value="Genomic_DNA"/>
</dbReference>
<keyword evidence="4 6" id="KW-1133">Transmembrane helix</keyword>
<feature type="transmembrane region" description="Helical" evidence="6">
    <location>
        <begin position="121"/>
        <end position="138"/>
    </location>
</feature>
<reference evidence="7" key="1">
    <citation type="submission" date="2018-05" db="EMBL/GenBank/DDBJ databases">
        <authorList>
            <person name="Lanie J.A."/>
            <person name="Ng W.-L."/>
            <person name="Kazmierczak K.M."/>
            <person name="Andrzejewski T.M."/>
            <person name="Davidsen T.M."/>
            <person name="Wayne K.J."/>
            <person name="Tettelin H."/>
            <person name="Glass J.I."/>
            <person name="Rusch D."/>
            <person name="Podicherti R."/>
            <person name="Tsui H.-C.T."/>
            <person name="Winkler M.E."/>
        </authorList>
    </citation>
    <scope>NUCLEOTIDE SEQUENCE</scope>
</reference>
<feature type="transmembrane region" description="Helical" evidence="6">
    <location>
        <begin position="83"/>
        <end position="115"/>
    </location>
</feature>
<feature type="transmembrane region" description="Helical" evidence="6">
    <location>
        <begin position="320"/>
        <end position="339"/>
    </location>
</feature>
<protein>
    <recommendedName>
        <fullName evidence="8">Amino acid permease/ SLC12A domain-containing protein</fullName>
    </recommendedName>
</protein>
<sequence length="434" mass="47259">MTQQNEKIGLLAATSLVIGNMIGAGIFVLPASLGKFGSISILGWILTASGALVLAKIFSNFSKILKGQSGGPYIYSKVVFGDFIGFLVAWGYWISCWVNNAAIAVAIVSALSFFVPELATNSLYATLTGLFFIWLFTYTSSKGFKSSGNIQIFTTIAKLIPLIFIIIAGLFVFDSNVFPKFNITDQSDFEILPIVCVMTLYAFLGIECASIPAENIKNPENNIPKATMIGTVISTLIYIFGTVVLFGILPTEIITNSPAPFAEAGEIIGGKYAGYFVSAGAAISAIGALNGWILITSYMPMTMANDKLFPQVFNKKNKKGFPIISLLVGSILTSFVMTMNFTEGLIDRFEFLILLTTLSTLIPYLFVSASYILYHIEKKYLKIKIFKSSILGVLGISYSVWAIFGSGIESVYYGSILLIIGIPFYYIMKIKKPS</sequence>
<evidence type="ECO:0000256" key="3">
    <source>
        <dbReference type="ARBA" id="ARBA00022692"/>
    </source>
</evidence>
<evidence type="ECO:0000256" key="6">
    <source>
        <dbReference type="SAM" id="Phobius"/>
    </source>
</evidence>
<feature type="transmembrane region" description="Helical" evidence="6">
    <location>
        <begin position="385"/>
        <end position="404"/>
    </location>
</feature>
<organism evidence="7">
    <name type="scientific">marine metagenome</name>
    <dbReference type="NCBI Taxonomy" id="408172"/>
    <lineage>
        <taxon>unclassified sequences</taxon>
        <taxon>metagenomes</taxon>
        <taxon>ecological metagenomes</taxon>
    </lineage>
</organism>
<feature type="transmembrane region" description="Helical" evidence="6">
    <location>
        <begin position="226"/>
        <end position="249"/>
    </location>
</feature>
<keyword evidence="5 6" id="KW-0472">Membrane</keyword>
<dbReference type="GO" id="GO:0022857">
    <property type="term" value="F:transmembrane transporter activity"/>
    <property type="evidence" value="ECO:0007669"/>
    <property type="project" value="InterPro"/>
</dbReference>
<gene>
    <name evidence="7" type="ORF">METZ01_LOCUS36622</name>
</gene>